<dbReference type="SMART" id="SM00774">
    <property type="entry name" value="WRKY"/>
    <property type="match status" value="1"/>
</dbReference>
<evidence type="ECO:0000256" key="5">
    <source>
        <dbReference type="ARBA" id="ARBA00023242"/>
    </source>
</evidence>
<keyword evidence="5" id="KW-0539">Nucleus</keyword>
<evidence type="ECO:0000313" key="10">
    <source>
        <dbReference type="Proteomes" id="UP001293593"/>
    </source>
</evidence>
<comment type="similarity">
    <text evidence="6">Belongs to the WRKY group III family.</text>
</comment>
<dbReference type="Pfam" id="PF03106">
    <property type="entry name" value="WRKY"/>
    <property type="match status" value="1"/>
</dbReference>
<dbReference type="GO" id="GO:0003700">
    <property type="term" value="F:DNA-binding transcription factor activity"/>
    <property type="evidence" value="ECO:0007669"/>
    <property type="project" value="InterPro"/>
</dbReference>
<keyword evidence="4" id="KW-0804">Transcription</keyword>
<dbReference type="InterPro" id="IPR044810">
    <property type="entry name" value="WRKY_plant"/>
</dbReference>
<dbReference type="EMBL" id="JAWXYG010000009">
    <property type="protein sequence ID" value="KAK4262873.1"/>
    <property type="molecule type" value="Genomic_DNA"/>
</dbReference>
<protein>
    <recommendedName>
        <fullName evidence="8">WRKY domain-containing protein</fullName>
    </recommendedName>
</protein>
<name>A0AAE1J6D9_9FABA</name>
<dbReference type="PANTHER" id="PTHR32096:SF36">
    <property type="entry name" value="WRKY TRANSCRIPTION FACTOR 41-RELATED"/>
    <property type="match status" value="1"/>
</dbReference>
<evidence type="ECO:0000256" key="3">
    <source>
        <dbReference type="ARBA" id="ARBA00023125"/>
    </source>
</evidence>
<dbReference type="GO" id="GO:0009751">
    <property type="term" value="P:response to salicylic acid"/>
    <property type="evidence" value="ECO:0007669"/>
    <property type="project" value="UniProtKB-ARBA"/>
</dbReference>
<evidence type="ECO:0000256" key="4">
    <source>
        <dbReference type="ARBA" id="ARBA00023163"/>
    </source>
</evidence>
<evidence type="ECO:0000259" key="8">
    <source>
        <dbReference type="PROSITE" id="PS50811"/>
    </source>
</evidence>
<comment type="subcellular location">
    <subcellularLocation>
        <location evidence="1">Nucleus</location>
    </subcellularLocation>
</comment>
<evidence type="ECO:0000256" key="1">
    <source>
        <dbReference type="ARBA" id="ARBA00004123"/>
    </source>
</evidence>
<dbReference type="SUPFAM" id="SSF118290">
    <property type="entry name" value="WRKY DNA-binding domain"/>
    <property type="match status" value="1"/>
</dbReference>
<feature type="region of interest" description="Disordered" evidence="7">
    <location>
        <begin position="192"/>
        <end position="214"/>
    </location>
</feature>
<sequence>MEDHRRWEQSTLTNELLQGMEAARKLMAEFRTESSVETRDLQVQRILSSYEKALLILKWNASNSNTNSLPKGPVLPSLPPESPISVNVSPFRDDVDGDHPELKPDSKKRKMMPTWMEQLKSSSDNALEGPQDDGFSWRKYGQKDILGAKYPRSYYRCTFRKTQNCWATKQIQRSDEDPSVFDITYRGRHTCSLGNNAPKSPDQQEKKHNYGSDIRPHEPLQEGLVKFRNNLSVDTDNLKNEEMANPFAFLSTSSGYMTPAESYSLPSLALENDPFWGNLSQTDLLSPNTPESHYLPSLSFNMVEFHGLKNQPCSESDITEIISANTSASNSPILDFNFPIDPAQIDPNFPFHTPGFFP</sequence>
<evidence type="ECO:0000256" key="2">
    <source>
        <dbReference type="ARBA" id="ARBA00023015"/>
    </source>
</evidence>
<dbReference type="PROSITE" id="PS50811">
    <property type="entry name" value="WRKY"/>
    <property type="match status" value="1"/>
</dbReference>
<reference evidence="9" key="1">
    <citation type="submission" date="2023-10" db="EMBL/GenBank/DDBJ databases">
        <title>Chromosome-level genome of the transformable northern wattle, Acacia crassicarpa.</title>
        <authorList>
            <person name="Massaro I."/>
            <person name="Sinha N.R."/>
            <person name="Poethig S."/>
            <person name="Leichty A.R."/>
        </authorList>
    </citation>
    <scope>NUCLEOTIDE SEQUENCE</scope>
    <source>
        <strain evidence="9">Acra3RX</strain>
        <tissue evidence="9">Leaf</tissue>
    </source>
</reference>
<dbReference type="PANTHER" id="PTHR32096">
    <property type="entry name" value="WRKY TRANSCRIPTION FACTOR 30-RELATED-RELATED"/>
    <property type="match status" value="1"/>
</dbReference>
<evidence type="ECO:0000313" key="9">
    <source>
        <dbReference type="EMBL" id="KAK4262873.1"/>
    </source>
</evidence>
<dbReference type="Proteomes" id="UP001293593">
    <property type="component" value="Unassembled WGS sequence"/>
</dbReference>
<feature type="region of interest" description="Disordered" evidence="7">
    <location>
        <begin position="88"/>
        <end position="112"/>
    </location>
</feature>
<evidence type="ECO:0000256" key="6">
    <source>
        <dbReference type="ARBA" id="ARBA00060850"/>
    </source>
</evidence>
<dbReference type="GO" id="GO:0005634">
    <property type="term" value="C:nucleus"/>
    <property type="evidence" value="ECO:0007669"/>
    <property type="project" value="UniProtKB-SubCell"/>
</dbReference>
<dbReference type="GO" id="GO:0000976">
    <property type="term" value="F:transcription cis-regulatory region binding"/>
    <property type="evidence" value="ECO:0007669"/>
    <property type="project" value="TreeGrafter"/>
</dbReference>
<dbReference type="GO" id="GO:0010193">
    <property type="term" value="P:response to ozone"/>
    <property type="evidence" value="ECO:0007669"/>
    <property type="project" value="UniProtKB-ARBA"/>
</dbReference>
<accession>A0AAE1J6D9</accession>
<dbReference type="InterPro" id="IPR003657">
    <property type="entry name" value="WRKY_dom"/>
</dbReference>
<dbReference type="GO" id="GO:0042542">
    <property type="term" value="P:response to hydrogen peroxide"/>
    <property type="evidence" value="ECO:0007669"/>
    <property type="project" value="UniProtKB-ARBA"/>
</dbReference>
<proteinExistence type="inferred from homology"/>
<evidence type="ECO:0000256" key="7">
    <source>
        <dbReference type="SAM" id="MobiDB-lite"/>
    </source>
</evidence>
<dbReference type="AlphaFoldDB" id="A0AAE1J6D9"/>
<organism evidence="9 10">
    <name type="scientific">Acacia crassicarpa</name>
    <name type="common">northern wattle</name>
    <dbReference type="NCBI Taxonomy" id="499986"/>
    <lineage>
        <taxon>Eukaryota</taxon>
        <taxon>Viridiplantae</taxon>
        <taxon>Streptophyta</taxon>
        <taxon>Embryophyta</taxon>
        <taxon>Tracheophyta</taxon>
        <taxon>Spermatophyta</taxon>
        <taxon>Magnoliopsida</taxon>
        <taxon>eudicotyledons</taxon>
        <taxon>Gunneridae</taxon>
        <taxon>Pentapetalae</taxon>
        <taxon>rosids</taxon>
        <taxon>fabids</taxon>
        <taxon>Fabales</taxon>
        <taxon>Fabaceae</taxon>
        <taxon>Caesalpinioideae</taxon>
        <taxon>mimosoid clade</taxon>
        <taxon>Acacieae</taxon>
        <taxon>Acacia</taxon>
    </lineage>
</organism>
<feature type="domain" description="WRKY" evidence="8">
    <location>
        <begin position="126"/>
        <end position="194"/>
    </location>
</feature>
<dbReference type="GO" id="GO:0010150">
    <property type="term" value="P:leaf senescence"/>
    <property type="evidence" value="ECO:0007669"/>
    <property type="project" value="UniProtKB-ARBA"/>
</dbReference>
<keyword evidence="10" id="KW-1185">Reference proteome</keyword>
<gene>
    <name evidence="9" type="ORF">QN277_028372</name>
</gene>
<keyword evidence="3" id="KW-0238">DNA-binding</keyword>
<dbReference type="InterPro" id="IPR036576">
    <property type="entry name" value="WRKY_dom_sf"/>
</dbReference>
<feature type="compositionally biased region" description="Basic and acidic residues" evidence="7">
    <location>
        <begin position="202"/>
        <end position="214"/>
    </location>
</feature>
<dbReference type="Gene3D" id="2.20.25.80">
    <property type="entry name" value="WRKY domain"/>
    <property type="match status" value="1"/>
</dbReference>
<dbReference type="FunFam" id="2.20.25.80:FF:000009">
    <property type="entry name" value="WRKY transcription factor 53"/>
    <property type="match status" value="1"/>
</dbReference>
<keyword evidence="2" id="KW-0805">Transcription regulation</keyword>
<comment type="caution">
    <text evidence="9">The sequence shown here is derived from an EMBL/GenBank/DDBJ whole genome shotgun (WGS) entry which is preliminary data.</text>
</comment>
<feature type="compositionally biased region" description="Basic and acidic residues" evidence="7">
    <location>
        <begin position="91"/>
        <end position="105"/>
    </location>
</feature>